<feature type="domain" description="CxC6 like cysteine cluster associated with KDZ" evidence="1">
    <location>
        <begin position="18"/>
        <end position="83"/>
    </location>
</feature>
<organism evidence="2 3">
    <name type="scientific">Galerina marginata (strain CBS 339.88)</name>
    <dbReference type="NCBI Taxonomy" id="685588"/>
    <lineage>
        <taxon>Eukaryota</taxon>
        <taxon>Fungi</taxon>
        <taxon>Dikarya</taxon>
        <taxon>Basidiomycota</taxon>
        <taxon>Agaricomycotina</taxon>
        <taxon>Agaricomycetes</taxon>
        <taxon>Agaricomycetidae</taxon>
        <taxon>Agaricales</taxon>
        <taxon>Agaricineae</taxon>
        <taxon>Strophariaceae</taxon>
        <taxon>Galerina</taxon>
    </lineage>
</organism>
<name>A0A067TAN7_GALM3</name>
<evidence type="ECO:0000259" key="1">
    <source>
        <dbReference type="Pfam" id="PF18721"/>
    </source>
</evidence>
<dbReference type="Proteomes" id="UP000027222">
    <property type="component" value="Unassembled WGS sequence"/>
</dbReference>
<dbReference type="STRING" id="685588.A0A067TAN7"/>
<accession>A0A067TAN7</accession>
<dbReference type="AlphaFoldDB" id="A0A067TAN7"/>
<dbReference type="InterPro" id="IPR040898">
    <property type="entry name" value="CxC6"/>
</dbReference>
<sequence length="326" mass="37597">MNVDPDSTVQMKDVTMEILDGIVMGPMMCAADDCTGELKHHRGGVFCEYHEHQYGAKCRMRDCLNDKINPTQACEEHQPQWRAHVQNHSRINLSGIKRMLQRPDEIEEWQSAVRGTGVQAHDEEPRPKKDQSHFFSPARFYCVETICKPCGVVVAWTKFAKAESETNVLKFLETVHPTPETRPQYICIDKACRVLRTSIANGSWLQWQITSRFIVDSYYYINHRLKDILCRTWCNPAPLNGSAPNLVILEEDKNGVPQYKRAFNTNACEHLNSWLGGYDSILKRMTISNFNWYLNTMLFLHTKRVLEKAGRKGSNDDEHGDMEDEE</sequence>
<gene>
    <name evidence="2" type="ORF">GALMADRAFT_225770</name>
</gene>
<protein>
    <recommendedName>
        <fullName evidence="1">CxC6 like cysteine cluster associated with KDZ domain-containing protein</fullName>
    </recommendedName>
</protein>
<evidence type="ECO:0000313" key="2">
    <source>
        <dbReference type="EMBL" id="KDR76048.1"/>
    </source>
</evidence>
<dbReference type="OrthoDB" id="2527272at2759"/>
<proteinExistence type="predicted"/>
<dbReference type="Pfam" id="PF18721">
    <property type="entry name" value="CxC6"/>
    <property type="match status" value="1"/>
</dbReference>
<reference evidence="3" key="1">
    <citation type="journal article" date="2014" name="Proc. Natl. Acad. Sci. U.S.A.">
        <title>Extensive sampling of basidiomycete genomes demonstrates inadequacy of the white-rot/brown-rot paradigm for wood decay fungi.</title>
        <authorList>
            <person name="Riley R."/>
            <person name="Salamov A.A."/>
            <person name="Brown D.W."/>
            <person name="Nagy L.G."/>
            <person name="Floudas D."/>
            <person name="Held B.W."/>
            <person name="Levasseur A."/>
            <person name="Lombard V."/>
            <person name="Morin E."/>
            <person name="Otillar R."/>
            <person name="Lindquist E.A."/>
            <person name="Sun H."/>
            <person name="LaButti K.M."/>
            <person name="Schmutz J."/>
            <person name="Jabbour D."/>
            <person name="Luo H."/>
            <person name="Baker S.E."/>
            <person name="Pisabarro A.G."/>
            <person name="Walton J.D."/>
            <person name="Blanchette R.A."/>
            <person name="Henrissat B."/>
            <person name="Martin F."/>
            <person name="Cullen D."/>
            <person name="Hibbett D.S."/>
            <person name="Grigoriev I.V."/>
        </authorList>
    </citation>
    <scope>NUCLEOTIDE SEQUENCE [LARGE SCALE GENOMIC DNA]</scope>
    <source>
        <strain evidence="3">CBS 339.88</strain>
    </source>
</reference>
<keyword evidence="3" id="KW-1185">Reference proteome</keyword>
<evidence type="ECO:0000313" key="3">
    <source>
        <dbReference type="Proteomes" id="UP000027222"/>
    </source>
</evidence>
<dbReference type="EMBL" id="KL142379">
    <property type="protein sequence ID" value="KDR76048.1"/>
    <property type="molecule type" value="Genomic_DNA"/>
</dbReference>
<dbReference type="HOGENOM" id="CLU_004966_2_0_1"/>